<dbReference type="FunFam" id="3.40.50.300:FF:000285">
    <property type="entry name" value="Sporulation initiation inhibitor Soj"/>
    <property type="match status" value="1"/>
</dbReference>
<dbReference type="PANTHER" id="PTHR13696:SF52">
    <property type="entry name" value="PARA FAMILY PROTEIN CT_582"/>
    <property type="match status" value="1"/>
</dbReference>
<dbReference type="SUPFAM" id="SSF52540">
    <property type="entry name" value="P-loop containing nucleoside triphosphate hydrolases"/>
    <property type="match status" value="1"/>
</dbReference>
<evidence type="ECO:0000259" key="1">
    <source>
        <dbReference type="Pfam" id="PF13614"/>
    </source>
</evidence>
<dbReference type="InterPro" id="IPR027417">
    <property type="entry name" value="P-loop_NTPase"/>
</dbReference>
<accession>A0A3B1CQW5</accession>
<dbReference type="EMBL" id="UOGF01000011">
    <property type="protein sequence ID" value="VAX26398.1"/>
    <property type="molecule type" value="Genomic_DNA"/>
</dbReference>
<proteinExistence type="predicted"/>
<protein>
    <submittedName>
        <fullName evidence="2">Chromosome (Plasmid) partitioning protein ParA</fullName>
    </submittedName>
</protein>
<dbReference type="Pfam" id="PF13614">
    <property type="entry name" value="AAA_31"/>
    <property type="match status" value="1"/>
</dbReference>
<dbReference type="Gene3D" id="3.40.50.300">
    <property type="entry name" value="P-loop containing nucleotide triphosphate hydrolases"/>
    <property type="match status" value="1"/>
</dbReference>
<dbReference type="InterPro" id="IPR025669">
    <property type="entry name" value="AAA_dom"/>
</dbReference>
<dbReference type="CDD" id="cd02042">
    <property type="entry name" value="ParAB_family"/>
    <property type="match status" value="1"/>
</dbReference>
<reference evidence="2" key="1">
    <citation type="submission" date="2018-06" db="EMBL/GenBank/DDBJ databases">
        <authorList>
            <person name="Zhirakovskaya E."/>
        </authorList>
    </citation>
    <scope>NUCLEOTIDE SEQUENCE</scope>
</reference>
<sequence>MEMGKFMGKIIAVANQKGGVAKTTTAINLSASLALAEKRVLLLDLDPQGNASSGVGIDCDTLKSSVYDLLIGRKTFSEIKIKTEVPHLDLLPAGIDLVGAEIELAGMQDRETILKAGLEDIRGTYDYIIIDCPPSLGFLTLNALTATDTLLIPLQCEYYALEGLKLLLRTMQLVQKSFNAALKIEGIVLTMYDSRNNLNRQVSEEITSHFSDQVFKSVIPRNITLAEAPSYGKPVLLYNAVSRGAQAYIALAKEVLAHDD</sequence>
<evidence type="ECO:0000313" key="2">
    <source>
        <dbReference type="EMBL" id="VAX26398.1"/>
    </source>
</evidence>
<dbReference type="InterPro" id="IPR050678">
    <property type="entry name" value="DNA_Partitioning_ATPase"/>
</dbReference>
<gene>
    <name evidence="2" type="ORF">MNBD_NITROSPIRAE01-1668</name>
</gene>
<dbReference type="AlphaFoldDB" id="A0A3B1CQW5"/>
<dbReference type="PANTHER" id="PTHR13696">
    <property type="entry name" value="P-LOOP CONTAINING NUCLEOSIDE TRIPHOSPHATE HYDROLASE"/>
    <property type="match status" value="1"/>
</dbReference>
<organism evidence="2">
    <name type="scientific">hydrothermal vent metagenome</name>
    <dbReference type="NCBI Taxonomy" id="652676"/>
    <lineage>
        <taxon>unclassified sequences</taxon>
        <taxon>metagenomes</taxon>
        <taxon>ecological metagenomes</taxon>
    </lineage>
</organism>
<name>A0A3B1CQW5_9ZZZZ</name>
<feature type="domain" description="AAA" evidence="1">
    <location>
        <begin position="9"/>
        <end position="184"/>
    </location>
</feature>